<name>A0A846X215_9ACTN</name>
<comment type="caution">
    <text evidence="1">The sequence shown here is derived from an EMBL/GenBank/DDBJ whole genome shotgun (WGS) entry which is preliminary data.</text>
</comment>
<sequence>MPARSAGGCGISEYRLAALSCLPGIDRGVPRPDGLTGQWIGSWVDFTGTAVTVGSLHGDPGVFNNGVGEPVPYGTAVTSGDYRCRPAEEGMYCRSLRHRSAVLMGRAFAAYGCREVPPEWGVGR</sequence>
<accession>A0A846X215</accession>
<organism evidence="1 2">
    <name type="scientific">Tsukamurella spumae</name>
    <dbReference type="NCBI Taxonomy" id="44753"/>
    <lineage>
        <taxon>Bacteria</taxon>
        <taxon>Bacillati</taxon>
        <taxon>Actinomycetota</taxon>
        <taxon>Actinomycetes</taxon>
        <taxon>Mycobacteriales</taxon>
        <taxon>Tsukamurellaceae</taxon>
        <taxon>Tsukamurella</taxon>
    </lineage>
</organism>
<evidence type="ECO:0000313" key="2">
    <source>
        <dbReference type="Proteomes" id="UP000582646"/>
    </source>
</evidence>
<proteinExistence type="predicted"/>
<dbReference type="Proteomes" id="UP000582646">
    <property type="component" value="Unassembled WGS sequence"/>
</dbReference>
<dbReference type="RefSeq" id="WP_168545642.1">
    <property type="nucleotide sequence ID" value="NZ_BAAAKS010000007.1"/>
</dbReference>
<reference evidence="1 2" key="1">
    <citation type="submission" date="2020-04" db="EMBL/GenBank/DDBJ databases">
        <title>MicrobeNet Type strains.</title>
        <authorList>
            <person name="Nicholson A.C."/>
        </authorList>
    </citation>
    <scope>NUCLEOTIDE SEQUENCE [LARGE SCALE GENOMIC DNA]</scope>
    <source>
        <strain evidence="1 2">DSM 44113</strain>
    </source>
</reference>
<evidence type="ECO:0000313" key="1">
    <source>
        <dbReference type="EMBL" id="NKY18616.1"/>
    </source>
</evidence>
<protein>
    <submittedName>
        <fullName evidence="1">Uncharacterized protein</fullName>
    </submittedName>
</protein>
<dbReference type="EMBL" id="JAAXOQ010000010">
    <property type="protein sequence ID" value="NKY18616.1"/>
    <property type="molecule type" value="Genomic_DNA"/>
</dbReference>
<keyword evidence="2" id="KW-1185">Reference proteome</keyword>
<gene>
    <name evidence="1" type="ORF">HF999_09560</name>
</gene>
<dbReference type="AlphaFoldDB" id="A0A846X215"/>